<name>A1SSR7_PSYIN</name>
<evidence type="ECO:0000256" key="7">
    <source>
        <dbReference type="ARBA" id="ARBA00022989"/>
    </source>
</evidence>
<dbReference type="GO" id="GO:0015627">
    <property type="term" value="C:type II protein secretion system complex"/>
    <property type="evidence" value="ECO:0007669"/>
    <property type="project" value="InterPro"/>
</dbReference>
<proteinExistence type="inferred from homology"/>
<keyword evidence="3" id="KW-1003">Cell membrane</keyword>
<dbReference type="HOGENOM" id="CLU_1523931_0_0_6"/>
<evidence type="ECO:0000256" key="4">
    <source>
        <dbReference type="ARBA" id="ARBA00022481"/>
    </source>
</evidence>
<organism evidence="13 14">
    <name type="scientific">Psychromonas ingrahamii (strain DSM 17664 / CCUG 51855 / 37)</name>
    <dbReference type="NCBI Taxonomy" id="357804"/>
    <lineage>
        <taxon>Bacteria</taxon>
        <taxon>Pseudomonadati</taxon>
        <taxon>Pseudomonadota</taxon>
        <taxon>Gammaproteobacteria</taxon>
        <taxon>Alteromonadales</taxon>
        <taxon>Psychromonadaceae</taxon>
        <taxon>Psychromonas</taxon>
    </lineage>
</organism>
<keyword evidence="8 11" id="KW-0472">Membrane</keyword>
<protein>
    <recommendedName>
        <fullName evidence="2">Type II secretion system protein H</fullName>
    </recommendedName>
    <alternativeName>
        <fullName evidence="10">General secretion pathway protein H</fullName>
    </alternativeName>
</protein>
<dbReference type="InterPro" id="IPR045584">
    <property type="entry name" value="Pilin-like"/>
</dbReference>
<evidence type="ECO:0000313" key="14">
    <source>
        <dbReference type="Proteomes" id="UP000000639"/>
    </source>
</evidence>
<reference evidence="13 14" key="1">
    <citation type="submission" date="2007-01" db="EMBL/GenBank/DDBJ databases">
        <title>Complete sequence of Psychromonas ingrahamii 37.</title>
        <authorList>
            <consortium name="US DOE Joint Genome Institute"/>
            <person name="Copeland A."/>
            <person name="Lucas S."/>
            <person name="Lapidus A."/>
            <person name="Barry K."/>
            <person name="Detter J.C."/>
            <person name="Glavina del Rio T."/>
            <person name="Hammon N."/>
            <person name="Israni S."/>
            <person name="Dalin E."/>
            <person name="Tice H."/>
            <person name="Pitluck S."/>
            <person name="Thompson L.S."/>
            <person name="Brettin T."/>
            <person name="Bruce D."/>
            <person name="Han C."/>
            <person name="Tapia R."/>
            <person name="Schmutz J."/>
            <person name="Larimer F."/>
            <person name="Land M."/>
            <person name="Hauser L."/>
            <person name="Kyrpides N."/>
            <person name="Ivanova N."/>
            <person name="Staley J."/>
            <person name="Richardson P."/>
        </authorList>
    </citation>
    <scope>NUCLEOTIDE SEQUENCE [LARGE SCALE GENOMIC DNA]</scope>
    <source>
        <strain evidence="13 14">37</strain>
    </source>
</reference>
<dbReference type="KEGG" id="pin:Ping_0679"/>
<evidence type="ECO:0000256" key="3">
    <source>
        <dbReference type="ARBA" id="ARBA00022475"/>
    </source>
</evidence>
<evidence type="ECO:0000259" key="12">
    <source>
        <dbReference type="Pfam" id="PF12019"/>
    </source>
</evidence>
<keyword evidence="5" id="KW-0997">Cell inner membrane</keyword>
<evidence type="ECO:0000256" key="11">
    <source>
        <dbReference type="SAM" id="Phobius"/>
    </source>
</evidence>
<dbReference type="SUPFAM" id="SSF54523">
    <property type="entry name" value="Pili subunits"/>
    <property type="match status" value="1"/>
</dbReference>
<dbReference type="Proteomes" id="UP000000639">
    <property type="component" value="Chromosome"/>
</dbReference>
<dbReference type="InterPro" id="IPR022346">
    <property type="entry name" value="T2SS_GspH"/>
</dbReference>
<comment type="subcellular location">
    <subcellularLocation>
        <location evidence="1">Cell inner membrane</location>
        <topology evidence="1">Single-pass membrane protein</topology>
    </subcellularLocation>
</comment>
<dbReference type="Gene3D" id="3.55.40.10">
    <property type="entry name" value="minor pseudopilin epsh domain"/>
    <property type="match status" value="1"/>
</dbReference>
<evidence type="ECO:0000256" key="6">
    <source>
        <dbReference type="ARBA" id="ARBA00022692"/>
    </source>
</evidence>
<evidence type="ECO:0000256" key="8">
    <source>
        <dbReference type="ARBA" id="ARBA00023136"/>
    </source>
</evidence>
<evidence type="ECO:0000256" key="5">
    <source>
        <dbReference type="ARBA" id="ARBA00022519"/>
    </source>
</evidence>
<dbReference type="STRING" id="357804.Ping_0679"/>
<dbReference type="NCBIfam" id="TIGR02532">
    <property type="entry name" value="IV_pilin_GFxxxE"/>
    <property type="match status" value="1"/>
</dbReference>
<keyword evidence="7 11" id="KW-1133">Transmembrane helix</keyword>
<keyword evidence="6 11" id="KW-0812">Transmembrane</keyword>
<evidence type="ECO:0000256" key="2">
    <source>
        <dbReference type="ARBA" id="ARBA00021549"/>
    </source>
</evidence>
<dbReference type="Pfam" id="PF12019">
    <property type="entry name" value="GspH"/>
    <property type="match status" value="1"/>
</dbReference>
<comment type="similarity">
    <text evidence="9">Belongs to the GSP H family.</text>
</comment>
<accession>A1SSR7</accession>
<dbReference type="AlphaFoldDB" id="A1SSR7"/>
<evidence type="ECO:0000256" key="10">
    <source>
        <dbReference type="ARBA" id="ARBA00030775"/>
    </source>
</evidence>
<dbReference type="Pfam" id="PF07963">
    <property type="entry name" value="N_methyl"/>
    <property type="match status" value="1"/>
</dbReference>
<dbReference type="GO" id="GO:0015628">
    <property type="term" value="P:protein secretion by the type II secretion system"/>
    <property type="evidence" value="ECO:0007669"/>
    <property type="project" value="InterPro"/>
</dbReference>
<dbReference type="eggNOG" id="COG4970">
    <property type="taxonomic scope" value="Bacteria"/>
</dbReference>
<evidence type="ECO:0000313" key="13">
    <source>
        <dbReference type="EMBL" id="ABM02532.1"/>
    </source>
</evidence>
<evidence type="ECO:0000256" key="9">
    <source>
        <dbReference type="ARBA" id="ARBA00025772"/>
    </source>
</evidence>
<keyword evidence="4" id="KW-0488">Methylation</keyword>
<dbReference type="EMBL" id="CP000510">
    <property type="protein sequence ID" value="ABM02532.1"/>
    <property type="molecule type" value="Genomic_DNA"/>
</dbReference>
<dbReference type="GO" id="GO:0005886">
    <property type="term" value="C:plasma membrane"/>
    <property type="evidence" value="ECO:0007669"/>
    <property type="project" value="UniProtKB-SubCell"/>
</dbReference>
<sequence length="181" mass="20289">MIKMDAVERFYMEIKHNNNRGFTFIELLASLTVIMILVAAGISNYGALFAQQTLIQKTEHLYHFLRLAQTQAIKGNRQIYVHFCQATNSNSWKMAMSNSPVADSCSLNGHNKVEQLADGKKLFAATNFGSNQASYQPMRFDTNLGNVTLSNSNGDSLKVIQSRIRLRICSPDSARLGYEQC</sequence>
<keyword evidence="14" id="KW-1185">Reference proteome</keyword>
<feature type="domain" description="General secretion pathway GspH" evidence="12">
    <location>
        <begin position="58"/>
        <end position="160"/>
    </location>
</feature>
<feature type="transmembrane region" description="Helical" evidence="11">
    <location>
        <begin position="21"/>
        <end position="42"/>
    </location>
</feature>
<gene>
    <name evidence="13" type="ordered locus">Ping_0679</name>
</gene>
<evidence type="ECO:0000256" key="1">
    <source>
        <dbReference type="ARBA" id="ARBA00004377"/>
    </source>
</evidence>
<dbReference type="InterPro" id="IPR012902">
    <property type="entry name" value="N_methyl_site"/>
</dbReference>